<reference evidence="3 4" key="1">
    <citation type="submission" date="2011-06" db="EMBL/GenBank/DDBJ databases">
        <title>The Genome Sequence of Fusarium oxysporum FOSC 3-a.</title>
        <authorList>
            <consortium name="The Broad Institute Genome Sequencing Platform"/>
            <person name="Ma L.-J."/>
            <person name="Gale L.R."/>
            <person name="Schwartz D.C."/>
            <person name="Zhou S."/>
            <person name="Corby-Kistler H."/>
            <person name="Young S.K."/>
            <person name="Zeng Q."/>
            <person name="Gargeya S."/>
            <person name="Fitzgerald M."/>
            <person name="Haas B."/>
            <person name="Abouelleil A."/>
            <person name="Alvarado L."/>
            <person name="Arachchi H.M."/>
            <person name="Berlin A."/>
            <person name="Brown A."/>
            <person name="Chapman S.B."/>
            <person name="Chen Z."/>
            <person name="Dunbar C."/>
            <person name="Freedman E."/>
            <person name="Gearin G."/>
            <person name="Gellesch M."/>
            <person name="Goldberg J."/>
            <person name="Griggs A."/>
            <person name="Gujja S."/>
            <person name="Heiman D."/>
            <person name="Howarth C."/>
            <person name="Larson L."/>
            <person name="Lui A."/>
            <person name="MacDonald P.J.P."/>
            <person name="Mehta T."/>
            <person name="Montmayeur A."/>
            <person name="Murphy C."/>
            <person name="Neiman D."/>
            <person name="Pearson M."/>
            <person name="Priest M."/>
            <person name="Roberts A."/>
            <person name="Saif S."/>
            <person name="Shea T."/>
            <person name="Shenoy N."/>
            <person name="Sisk P."/>
            <person name="Stolte C."/>
            <person name="Sykes S."/>
            <person name="Wortman J."/>
            <person name="Nusbaum C."/>
            <person name="Birren B."/>
        </authorList>
    </citation>
    <scope>NUCLEOTIDE SEQUENCE [LARGE SCALE GENOMIC DNA]</scope>
    <source>
        <strain evidence="4">FOSC 3-a</strain>
    </source>
</reference>
<sequence>MPGSIQSNAVDQLNHHLHAFCPILHCRSHFSFLLSSQDLEPRDSFFSLSDLESLSQDSVKSFNHSHLLTLSLSYSITSDHPASLIIMAIYSSVPPPEQQSASNTPTPAATNPSLAAVQLHSPPTPVKNGSIDIDAWTVSALQSLSVSPIARGTGTPLAIPLDEAVKAKSNSPERNVNFDEDEAPISTLRRPPSRRDSQRKRELVLKGKEGSRQRRRWENDRLIGVPNAQPPLPSDYEVQPTHPIHRVPYQLAQFWDRGVRKQVEDKTARLLAERKKQQLKAGSATGLGAGEVPRDLREATKRSPVVRTWVRSLEEPVRQYLATQQAMAATSAVTADEDDDSAAEQMDSDDEEIVFVGRNGAMRELREKKATWKHAHREVSQETVDSGMLFDSFGTDESAAFKRWLTHTISDYYGIQSRSVNLSNPTRRVVYVGLKTSQGALPLRTLPRPMWEVC</sequence>
<evidence type="ECO:0000256" key="1">
    <source>
        <dbReference type="SAM" id="MobiDB-lite"/>
    </source>
</evidence>
<dbReference type="AlphaFoldDB" id="W9IV99"/>
<dbReference type="HOGENOM" id="CLU_064119_0_0_1"/>
<evidence type="ECO:0000313" key="4">
    <source>
        <dbReference type="Proteomes" id="UP000030753"/>
    </source>
</evidence>
<dbReference type="OrthoDB" id="10256743at2759"/>
<feature type="region of interest" description="Disordered" evidence="1">
    <location>
        <begin position="166"/>
        <end position="233"/>
    </location>
</feature>
<accession>W9IV99</accession>
<proteinExistence type="predicted"/>
<organism evidence="3 4">
    <name type="scientific">Fusarium oxysporum NRRL 32931</name>
    <dbReference type="NCBI Taxonomy" id="660029"/>
    <lineage>
        <taxon>Eukaryota</taxon>
        <taxon>Fungi</taxon>
        <taxon>Dikarya</taxon>
        <taxon>Ascomycota</taxon>
        <taxon>Pezizomycotina</taxon>
        <taxon>Sordariomycetes</taxon>
        <taxon>Hypocreomycetidae</taxon>
        <taxon>Hypocreales</taxon>
        <taxon>Nectriaceae</taxon>
        <taxon>Fusarium</taxon>
        <taxon>Fusarium oxysporum species complex</taxon>
    </lineage>
</organism>
<name>W9IV99_FUSOX</name>
<dbReference type="EMBL" id="JH717841">
    <property type="protein sequence ID" value="EWY96644.1"/>
    <property type="molecule type" value="Genomic_DNA"/>
</dbReference>
<dbReference type="Proteomes" id="UP000030753">
    <property type="component" value="Unassembled WGS sequence"/>
</dbReference>
<evidence type="ECO:0000259" key="2">
    <source>
        <dbReference type="Pfam" id="PF13902"/>
    </source>
</evidence>
<protein>
    <recommendedName>
        <fullName evidence="2">R3H-associated N-terminal domain-containing protein</fullName>
    </recommendedName>
</protein>
<dbReference type="InterPro" id="IPR025952">
    <property type="entry name" value="R3H-assoc_dom"/>
</dbReference>
<dbReference type="Pfam" id="PF13902">
    <property type="entry name" value="R3H-assoc"/>
    <property type="match status" value="1"/>
</dbReference>
<feature type="compositionally biased region" description="Basic and acidic residues" evidence="1">
    <location>
        <begin position="193"/>
        <end position="221"/>
    </location>
</feature>
<gene>
    <name evidence="3" type="ORF">FOYG_05275</name>
</gene>
<dbReference type="GO" id="GO:0003676">
    <property type="term" value="F:nucleic acid binding"/>
    <property type="evidence" value="ECO:0007669"/>
    <property type="project" value="InterPro"/>
</dbReference>
<feature type="domain" description="R3H-associated N-terminal" evidence="2">
    <location>
        <begin position="190"/>
        <end position="302"/>
    </location>
</feature>
<dbReference type="SUPFAM" id="SSF82708">
    <property type="entry name" value="R3H domain"/>
    <property type="match status" value="1"/>
</dbReference>
<feature type="region of interest" description="Disordered" evidence="1">
    <location>
        <begin position="276"/>
        <end position="295"/>
    </location>
</feature>
<dbReference type="InterPro" id="IPR036867">
    <property type="entry name" value="R3H_dom_sf"/>
</dbReference>
<evidence type="ECO:0000313" key="3">
    <source>
        <dbReference type="EMBL" id="EWY96644.1"/>
    </source>
</evidence>